<reference evidence="2 3" key="1">
    <citation type="submission" date="2023-07" db="EMBL/GenBank/DDBJ databases">
        <title>Sequencing the genomes of 1000 actinobacteria strains.</title>
        <authorList>
            <person name="Klenk H.-P."/>
        </authorList>
    </citation>
    <scope>NUCLEOTIDE SEQUENCE [LARGE SCALE GENOMIC DNA]</scope>
    <source>
        <strain evidence="2 3">DSM 43749</strain>
    </source>
</reference>
<dbReference type="EMBL" id="JAVDSG010000001">
    <property type="protein sequence ID" value="MDR6594623.1"/>
    <property type="molecule type" value="Genomic_DNA"/>
</dbReference>
<sequence length="515" mass="54997">MDTSSTGLHARFLRGLARSERGVALHLGEQRIDYARLHDLALLWGGALVDAGARTVGVLADKGITAYAGVLAGLYAGATVVPLRPDFPAARTAQMVQAAGVDAIVADARGLAQCPRVLAGRRATVLAPGAEGATAAVVRPHFSRALAAPLSVSPEDTAYVLFTSGSTGRPKGVRISHGATDHYFGLLDARYDFTPDDVFSQTFDLNFDCAMFDLFCAWGAGAPAVVPPRAAYRALPEFVADRGVTVWFSTPSAVDLVRRTGGLRPGALSGLRWSFFAGEALNVRDAADWRAASSSTVENLYGPTELTITVAGYRWDDVETPRIAVNGVVPIGEVHAGHDHLLLGEHDVAAPEEPGAEGELCVAGPQLTPGYLDPADERGRFLDRGGRRYYRTGDRVRRLDDGVLAYLGRLDSQVQVLGWRVELTEVEHALRACGVHDAVALGVASDAGTELFVFYTGPTRPVIELVRALREVLPEGVIPRHYRNVAEFPLNSNRKIDRKALAAEAADLLSPVPVG</sequence>
<dbReference type="SUPFAM" id="SSF56801">
    <property type="entry name" value="Acetyl-CoA synthetase-like"/>
    <property type="match status" value="1"/>
</dbReference>
<dbReference type="InterPro" id="IPR042099">
    <property type="entry name" value="ANL_N_sf"/>
</dbReference>
<dbReference type="Proteomes" id="UP001268819">
    <property type="component" value="Unassembled WGS sequence"/>
</dbReference>
<dbReference type="PROSITE" id="PS00455">
    <property type="entry name" value="AMP_BINDING"/>
    <property type="match status" value="1"/>
</dbReference>
<dbReference type="PANTHER" id="PTHR45527">
    <property type="entry name" value="NONRIBOSOMAL PEPTIDE SYNTHETASE"/>
    <property type="match status" value="1"/>
</dbReference>
<dbReference type="InterPro" id="IPR020845">
    <property type="entry name" value="AMP-binding_CS"/>
</dbReference>
<dbReference type="Gene3D" id="3.40.50.12780">
    <property type="entry name" value="N-terminal domain of ligase-like"/>
    <property type="match status" value="1"/>
</dbReference>
<name>A0ABU1PVF2_9PSEU</name>
<accession>A0ABU1PVF2</accession>
<feature type="domain" description="AMP-dependent synthetase/ligase" evidence="1">
    <location>
        <begin position="19"/>
        <end position="372"/>
    </location>
</feature>
<gene>
    <name evidence="2" type="ORF">J2S66_003007</name>
</gene>
<evidence type="ECO:0000313" key="3">
    <source>
        <dbReference type="Proteomes" id="UP001268819"/>
    </source>
</evidence>
<dbReference type="PANTHER" id="PTHR45527:SF1">
    <property type="entry name" value="FATTY ACID SYNTHASE"/>
    <property type="match status" value="1"/>
</dbReference>
<evidence type="ECO:0000313" key="2">
    <source>
        <dbReference type="EMBL" id="MDR6594623.1"/>
    </source>
</evidence>
<evidence type="ECO:0000259" key="1">
    <source>
        <dbReference type="Pfam" id="PF00501"/>
    </source>
</evidence>
<proteinExistence type="predicted"/>
<organism evidence="2 3">
    <name type="scientific">Saccharothrix longispora</name>
    <dbReference type="NCBI Taxonomy" id="33920"/>
    <lineage>
        <taxon>Bacteria</taxon>
        <taxon>Bacillati</taxon>
        <taxon>Actinomycetota</taxon>
        <taxon>Actinomycetes</taxon>
        <taxon>Pseudonocardiales</taxon>
        <taxon>Pseudonocardiaceae</taxon>
        <taxon>Saccharothrix</taxon>
    </lineage>
</organism>
<protein>
    <submittedName>
        <fullName evidence="2">Amino acid adenylation domain-containing protein</fullName>
    </submittedName>
</protein>
<keyword evidence="3" id="KW-1185">Reference proteome</keyword>
<dbReference type="InterPro" id="IPR045851">
    <property type="entry name" value="AMP-bd_C_sf"/>
</dbReference>
<comment type="caution">
    <text evidence="2">The sequence shown here is derived from an EMBL/GenBank/DDBJ whole genome shotgun (WGS) entry which is preliminary data.</text>
</comment>
<dbReference type="InterPro" id="IPR000873">
    <property type="entry name" value="AMP-dep_synth/lig_dom"/>
</dbReference>
<dbReference type="RefSeq" id="WP_310307643.1">
    <property type="nucleotide sequence ID" value="NZ_BAAAXB010000001.1"/>
</dbReference>
<dbReference type="Pfam" id="PF00501">
    <property type="entry name" value="AMP-binding"/>
    <property type="match status" value="1"/>
</dbReference>
<dbReference type="Gene3D" id="3.30.300.30">
    <property type="match status" value="1"/>
</dbReference>